<dbReference type="PANTHER" id="PTHR43045:SF1">
    <property type="entry name" value="SHIKIMATE TRANSPORTER"/>
    <property type="match status" value="1"/>
</dbReference>
<reference evidence="6" key="1">
    <citation type="submission" date="2020-05" db="EMBL/GenBank/DDBJ databases">
        <authorList>
            <person name="Chiriac C."/>
            <person name="Salcher M."/>
            <person name="Ghai R."/>
            <person name="Kavagutti S V."/>
        </authorList>
    </citation>
    <scope>NUCLEOTIDE SEQUENCE</scope>
</reference>
<evidence type="ECO:0000256" key="1">
    <source>
        <dbReference type="ARBA" id="ARBA00004651"/>
    </source>
</evidence>
<name>A0A6J5STK5_9CAUD</name>
<dbReference type="GO" id="GO:0005886">
    <property type="term" value="C:plasma membrane"/>
    <property type="evidence" value="ECO:0007669"/>
    <property type="project" value="UniProtKB-SubCell"/>
</dbReference>
<dbReference type="PANTHER" id="PTHR43045">
    <property type="entry name" value="SHIKIMATE TRANSPORTER"/>
    <property type="match status" value="1"/>
</dbReference>
<feature type="transmembrane region" description="Helical" evidence="4">
    <location>
        <begin position="51"/>
        <end position="74"/>
    </location>
</feature>
<evidence type="ECO:0000256" key="2">
    <source>
        <dbReference type="ARBA" id="ARBA00022448"/>
    </source>
</evidence>
<comment type="subcellular location">
    <subcellularLocation>
        <location evidence="1">Cell membrane</location>
        <topology evidence="1">Multi-pass membrane protein</topology>
    </subcellularLocation>
</comment>
<dbReference type="SUPFAM" id="SSF103473">
    <property type="entry name" value="MFS general substrate transporter"/>
    <property type="match status" value="1"/>
</dbReference>
<dbReference type="InterPro" id="IPR036259">
    <property type="entry name" value="MFS_trans_sf"/>
</dbReference>
<dbReference type="InterPro" id="IPR020846">
    <property type="entry name" value="MFS_dom"/>
</dbReference>
<dbReference type="InterPro" id="IPR011701">
    <property type="entry name" value="MFS"/>
</dbReference>
<evidence type="ECO:0000256" key="4">
    <source>
        <dbReference type="SAM" id="Phobius"/>
    </source>
</evidence>
<proteinExistence type="predicted"/>
<feature type="transmembrane region" description="Helical" evidence="4">
    <location>
        <begin position="250"/>
        <end position="270"/>
    </location>
</feature>
<organism evidence="6">
    <name type="scientific">uncultured Caudovirales phage</name>
    <dbReference type="NCBI Taxonomy" id="2100421"/>
    <lineage>
        <taxon>Viruses</taxon>
        <taxon>Duplodnaviria</taxon>
        <taxon>Heunggongvirae</taxon>
        <taxon>Uroviricota</taxon>
        <taxon>Caudoviricetes</taxon>
        <taxon>Peduoviridae</taxon>
        <taxon>Maltschvirus</taxon>
        <taxon>Maltschvirus maltsch</taxon>
    </lineage>
</organism>
<feature type="transmembrane region" description="Helical" evidence="4">
    <location>
        <begin position="14"/>
        <end position="39"/>
    </location>
</feature>
<feature type="transmembrane region" description="Helical" evidence="4">
    <location>
        <begin position="405"/>
        <end position="422"/>
    </location>
</feature>
<feature type="transmembrane region" description="Helical" evidence="4">
    <location>
        <begin position="150"/>
        <end position="171"/>
    </location>
</feature>
<keyword evidence="2" id="KW-0813">Transport</keyword>
<evidence type="ECO:0000256" key="3">
    <source>
        <dbReference type="ARBA" id="ARBA00022475"/>
    </source>
</evidence>
<dbReference type="Gene3D" id="1.20.1250.20">
    <property type="entry name" value="MFS general substrate transporter like domains"/>
    <property type="match status" value="1"/>
</dbReference>
<sequence length="449" mass="50289">MAVFNTLSREQKEAVGLLQVGTFLEYFDLFLFVHMAVILNELFFPQTDPHTAALLTAFAFCSTYVLRPFGALLFGYIGDRIGRKATVIITTTMMSLSCVIMATLPTYAQVGIAATWLVTGCRICQGLSSMGEIVGAKVFITETISGKAQYAMVSFIVLSASMGGMAALAIASLVTRYDFNWRNAFWVGATIALVGSVARTRLRETPEFADYKRRKKNEIEQSIKNPDKRRDSINKLNAYKERQTPFKTMLAFFFIECSYPLVFFMIFMFFNPLLKKLGMSAPDIIFHNLILSCFSVFLNALVIFAVMRFHPFSILNIRAMLAIFSFLIIPIVLYSHTSYLSIMLMQLLLVLTQGGCNPGEPIILKKIHVGRRFTFTSFNYALSRAVMHVLASFGLVYLTGWMGHAGLWIIGIPVSVAYFWGIKHFQTLEGLRPDKSSNPDLGVEYGKAA</sequence>
<feature type="transmembrane region" description="Helical" evidence="4">
    <location>
        <begin position="285"/>
        <end position="307"/>
    </location>
</feature>
<keyword evidence="4" id="KW-0472">Membrane</keyword>
<evidence type="ECO:0000259" key="5">
    <source>
        <dbReference type="PROSITE" id="PS50850"/>
    </source>
</evidence>
<protein>
    <submittedName>
        <fullName evidence="6">ProP Permeases of the major facilitator superfamily</fullName>
    </submittedName>
</protein>
<feature type="transmembrane region" description="Helical" evidence="4">
    <location>
        <begin position="314"/>
        <end position="333"/>
    </location>
</feature>
<gene>
    <name evidence="6" type="ORF">UFOVP1597_31</name>
</gene>
<dbReference type="Pfam" id="PF07690">
    <property type="entry name" value="MFS_1"/>
    <property type="match status" value="1"/>
</dbReference>
<keyword evidence="4" id="KW-0812">Transmembrane</keyword>
<dbReference type="GO" id="GO:0022857">
    <property type="term" value="F:transmembrane transporter activity"/>
    <property type="evidence" value="ECO:0007669"/>
    <property type="project" value="InterPro"/>
</dbReference>
<accession>A0A6J5STK5</accession>
<keyword evidence="3" id="KW-1003">Cell membrane</keyword>
<keyword evidence="4" id="KW-1133">Transmembrane helix</keyword>
<dbReference type="PROSITE" id="PS50850">
    <property type="entry name" value="MFS"/>
    <property type="match status" value="1"/>
</dbReference>
<dbReference type="EMBL" id="LR797461">
    <property type="protein sequence ID" value="CAB4218649.1"/>
    <property type="molecule type" value="Genomic_DNA"/>
</dbReference>
<evidence type="ECO:0000313" key="6">
    <source>
        <dbReference type="EMBL" id="CAB4218649.1"/>
    </source>
</evidence>
<feature type="domain" description="Major facilitator superfamily (MFS) profile" evidence="5">
    <location>
        <begin position="14"/>
        <end position="449"/>
    </location>
</feature>